<organism evidence="3 4">
    <name type="scientific">Roseimaritima multifibrata</name>
    <dbReference type="NCBI Taxonomy" id="1930274"/>
    <lineage>
        <taxon>Bacteria</taxon>
        <taxon>Pseudomonadati</taxon>
        <taxon>Planctomycetota</taxon>
        <taxon>Planctomycetia</taxon>
        <taxon>Pirellulales</taxon>
        <taxon>Pirellulaceae</taxon>
        <taxon>Roseimaritima</taxon>
    </lineage>
</organism>
<proteinExistence type="predicted"/>
<dbReference type="InterPro" id="IPR027417">
    <property type="entry name" value="P-loop_NTPase"/>
</dbReference>
<evidence type="ECO:0000313" key="3">
    <source>
        <dbReference type="EMBL" id="QDS93087.1"/>
    </source>
</evidence>
<keyword evidence="4" id="KW-1185">Reference proteome</keyword>
<protein>
    <submittedName>
        <fullName evidence="3">Uncharacterized protein</fullName>
    </submittedName>
</protein>
<dbReference type="RefSeq" id="WP_246109820.1">
    <property type="nucleotide sequence ID" value="NZ_CP036262.1"/>
</dbReference>
<dbReference type="AlphaFoldDB" id="A0A517ME84"/>
<feature type="transmembrane region" description="Helical" evidence="2">
    <location>
        <begin position="491"/>
        <end position="515"/>
    </location>
</feature>
<evidence type="ECO:0000256" key="2">
    <source>
        <dbReference type="SAM" id="Phobius"/>
    </source>
</evidence>
<keyword evidence="2" id="KW-0472">Membrane</keyword>
<evidence type="ECO:0000256" key="1">
    <source>
        <dbReference type="SAM" id="MobiDB-lite"/>
    </source>
</evidence>
<reference evidence="3 4" key="1">
    <citation type="submission" date="2019-02" db="EMBL/GenBank/DDBJ databases">
        <title>Deep-cultivation of Planctomycetes and their phenomic and genomic characterization uncovers novel biology.</title>
        <authorList>
            <person name="Wiegand S."/>
            <person name="Jogler M."/>
            <person name="Boedeker C."/>
            <person name="Pinto D."/>
            <person name="Vollmers J."/>
            <person name="Rivas-Marin E."/>
            <person name="Kohn T."/>
            <person name="Peeters S.H."/>
            <person name="Heuer A."/>
            <person name="Rast P."/>
            <person name="Oberbeckmann S."/>
            <person name="Bunk B."/>
            <person name="Jeske O."/>
            <person name="Meyerdierks A."/>
            <person name="Storesund J.E."/>
            <person name="Kallscheuer N."/>
            <person name="Luecker S."/>
            <person name="Lage O.M."/>
            <person name="Pohl T."/>
            <person name="Merkel B.J."/>
            <person name="Hornburger P."/>
            <person name="Mueller R.-W."/>
            <person name="Bruemmer F."/>
            <person name="Labrenz M."/>
            <person name="Spormann A.M."/>
            <person name="Op den Camp H."/>
            <person name="Overmann J."/>
            <person name="Amann R."/>
            <person name="Jetten M.S.M."/>
            <person name="Mascher T."/>
            <person name="Medema M.H."/>
            <person name="Devos D.P."/>
            <person name="Kaster A.-K."/>
            <person name="Ovreas L."/>
            <person name="Rohde M."/>
            <person name="Galperin M.Y."/>
            <person name="Jogler C."/>
        </authorList>
    </citation>
    <scope>NUCLEOTIDE SEQUENCE [LARGE SCALE GENOMIC DNA]</scope>
    <source>
        <strain evidence="3 4">FF011L</strain>
    </source>
</reference>
<keyword evidence="2" id="KW-1133">Transmembrane helix</keyword>
<gene>
    <name evidence="3" type="ORF">FF011L_18420</name>
</gene>
<dbReference type="KEGG" id="rml:FF011L_18420"/>
<feature type="transmembrane region" description="Helical" evidence="2">
    <location>
        <begin position="540"/>
        <end position="562"/>
    </location>
</feature>
<keyword evidence="2" id="KW-0812">Transmembrane</keyword>
<evidence type="ECO:0000313" key="4">
    <source>
        <dbReference type="Proteomes" id="UP000320672"/>
    </source>
</evidence>
<dbReference type="Gene3D" id="3.40.50.300">
    <property type="entry name" value="P-loop containing nucleotide triphosphate hydrolases"/>
    <property type="match status" value="1"/>
</dbReference>
<dbReference type="SUPFAM" id="SSF52540">
    <property type="entry name" value="P-loop containing nucleoside triphosphate hydrolases"/>
    <property type="match status" value="1"/>
</dbReference>
<feature type="region of interest" description="Disordered" evidence="1">
    <location>
        <begin position="1"/>
        <end position="23"/>
    </location>
</feature>
<dbReference type="Proteomes" id="UP000320672">
    <property type="component" value="Chromosome"/>
</dbReference>
<name>A0A517ME84_9BACT</name>
<accession>A0A517ME84</accession>
<sequence length="624" mass="68758">MNSFTPSSMDPRRADSSLENSDPGSLFLQRVQRAATTVLGDSLAGQDVLGLCLDHQRSRQLILQDRTTGVATVAIVGAAGQGKSWLAKQIVRGSAAEKEIPSGNAEDESTRRLIWIGPQPPSDLDQRRERYLHCDSADMHDFGGEYLLVDTPGATDSDQEIADTARRALSMASILIMVTRRDQLRSQTVTVLSELGEGTLIVPIINAVRNSEDAELDADCDALVSRMRSAAPSGTVLAPILIPDFDVQEISPVAASDNALQKLNRLLQPYLDGHLTDDRRRRIRLATADARFRESLRATLGEHLPGLTLAVERLNEEAERLPRDIALSLVGDKESLRAGVRSRLRLTLLTETAAIWFPYRTMLGLLNLTHGAWDRVVLSLSGSLPSLLTAAWTSARNLSQNGAREQDLREGLRRRSSAAVTDRLGPPIARFRDQLKELMHQEGPATNTLLDSDSGTDSQVAYLAGIDSLQEESQQIFEQEIDRHTMRRSTVMILALIGTAIFWFLMSAPIVSLYGEYLAASVETLQGAGGPLERFPRPEFSMLLTSLLLSVLPMAIFAMLVITWAQRNGSVLQAEQMIRDRHDQSIQRLQQQGVLKLRWNDPQLADAEFLLSAGRDNSTSSETD</sequence>
<dbReference type="EMBL" id="CP036262">
    <property type="protein sequence ID" value="QDS93087.1"/>
    <property type="molecule type" value="Genomic_DNA"/>
</dbReference>